<evidence type="ECO:0008006" key="5">
    <source>
        <dbReference type="Google" id="ProtNLM"/>
    </source>
</evidence>
<organism evidence="3 4">
    <name type="scientific">Aspergillus keveii</name>
    <dbReference type="NCBI Taxonomy" id="714993"/>
    <lineage>
        <taxon>Eukaryota</taxon>
        <taxon>Fungi</taxon>
        <taxon>Dikarya</taxon>
        <taxon>Ascomycota</taxon>
        <taxon>Pezizomycotina</taxon>
        <taxon>Eurotiomycetes</taxon>
        <taxon>Eurotiomycetidae</taxon>
        <taxon>Eurotiales</taxon>
        <taxon>Aspergillaceae</taxon>
        <taxon>Aspergillus</taxon>
        <taxon>Aspergillus subgen. Nidulantes</taxon>
    </lineage>
</organism>
<dbReference type="PANTHER" id="PTHR43669">
    <property type="entry name" value="5-KETO-D-GLUCONATE 5-REDUCTASE"/>
    <property type="match status" value="1"/>
</dbReference>
<dbReference type="InterPro" id="IPR036291">
    <property type="entry name" value="NAD(P)-bd_dom_sf"/>
</dbReference>
<sequence>MKIYQNKIVLITGAARGIGQAIALEFATAGAIVVMADVQNEPQEAVAAQLRNEGHKAFAFHCDVANDDSVSALGSAVLEKLGCPDIIYNNAVLVRTGGVLNADLNAVRKELDVNVLGYLRIVQQFLPQMVLRGSGWIINTASPNAFVPPPIVAENLMGYCISKAAEVSMSHCMSVSLKPKGINVSVVFPDITYTDSVKELHGSASNNFNTDFASFITNEGRPATEVAARIVKGLDPNKFFFSVYNGFEGMLKTWASQKMDPGFNYLASSAL</sequence>
<keyword evidence="4" id="KW-1185">Reference proteome</keyword>
<dbReference type="PRINTS" id="PR00081">
    <property type="entry name" value="GDHRDH"/>
</dbReference>
<dbReference type="Gene3D" id="3.40.50.720">
    <property type="entry name" value="NAD(P)-binding Rossmann-like Domain"/>
    <property type="match status" value="1"/>
</dbReference>
<proteinExistence type="inferred from homology"/>
<dbReference type="Pfam" id="PF00106">
    <property type="entry name" value="adh_short"/>
    <property type="match status" value="1"/>
</dbReference>
<keyword evidence="2" id="KW-0560">Oxidoreductase</keyword>
<reference evidence="3 4" key="1">
    <citation type="submission" date="2024-07" db="EMBL/GenBank/DDBJ databases">
        <title>Section-level genome sequencing and comparative genomics of Aspergillus sections Usti and Cavernicolus.</title>
        <authorList>
            <consortium name="Lawrence Berkeley National Laboratory"/>
            <person name="Nybo J.L."/>
            <person name="Vesth T.C."/>
            <person name="Theobald S."/>
            <person name="Frisvad J.C."/>
            <person name="Larsen T.O."/>
            <person name="Kjaerboelling I."/>
            <person name="Rothschild-Mancinelli K."/>
            <person name="Lyhne E.K."/>
            <person name="Kogle M.E."/>
            <person name="Barry K."/>
            <person name="Clum A."/>
            <person name="Na H."/>
            <person name="Ledsgaard L."/>
            <person name="Lin J."/>
            <person name="Lipzen A."/>
            <person name="Kuo A."/>
            <person name="Riley R."/>
            <person name="Mondo S."/>
            <person name="Labutti K."/>
            <person name="Haridas S."/>
            <person name="Pangalinan J."/>
            <person name="Salamov A.A."/>
            <person name="Simmons B.A."/>
            <person name="Magnuson J.K."/>
            <person name="Chen J."/>
            <person name="Drula E."/>
            <person name="Henrissat B."/>
            <person name="Wiebenga A."/>
            <person name="Lubbers R.J."/>
            <person name="Gomes A.C."/>
            <person name="Makela M.R."/>
            <person name="Stajich J."/>
            <person name="Grigoriev I.V."/>
            <person name="Mortensen U.H."/>
            <person name="De Vries R.P."/>
            <person name="Baker S.E."/>
            <person name="Andersen M.R."/>
        </authorList>
    </citation>
    <scope>NUCLEOTIDE SEQUENCE [LARGE SCALE GENOMIC DNA]</scope>
    <source>
        <strain evidence="3 4">CBS 209.92</strain>
    </source>
</reference>
<accession>A0ABR4FJ30</accession>
<comment type="similarity">
    <text evidence="1">Belongs to the short-chain dehydrogenases/reductases (SDR) family.</text>
</comment>
<dbReference type="EMBL" id="JBFTWV010000252">
    <property type="protein sequence ID" value="KAL2783261.1"/>
    <property type="molecule type" value="Genomic_DNA"/>
</dbReference>
<dbReference type="SUPFAM" id="SSF51735">
    <property type="entry name" value="NAD(P)-binding Rossmann-fold domains"/>
    <property type="match status" value="1"/>
</dbReference>
<evidence type="ECO:0000256" key="1">
    <source>
        <dbReference type="ARBA" id="ARBA00006484"/>
    </source>
</evidence>
<protein>
    <recommendedName>
        <fullName evidence="5">Short-chain dehydrogenase</fullName>
    </recommendedName>
</protein>
<evidence type="ECO:0000313" key="3">
    <source>
        <dbReference type="EMBL" id="KAL2783261.1"/>
    </source>
</evidence>
<dbReference type="CDD" id="cd05233">
    <property type="entry name" value="SDR_c"/>
    <property type="match status" value="1"/>
</dbReference>
<dbReference type="PANTHER" id="PTHR43669:SF3">
    <property type="entry name" value="ALCOHOL DEHYDROGENASE, PUTATIVE (AFU_ORTHOLOGUE AFUA_3G03445)-RELATED"/>
    <property type="match status" value="1"/>
</dbReference>
<name>A0ABR4FJ30_9EURO</name>
<dbReference type="Proteomes" id="UP001610563">
    <property type="component" value="Unassembled WGS sequence"/>
</dbReference>
<evidence type="ECO:0000313" key="4">
    <source>
        <dbReference type="Proteomes" id="UP001610563"/>
    </source>
</evidence>
<evidence type="ECO:0000256" key="2">
    <source>
        <dbReference type="ARBA" id="ARBA00023002"/>
    </source>
</evidence>
<dbReference type="InterPro" id="IPR002347">
    <property type="entry name" value="SDR_fam"/>
</dbReference>
<comment type="caution">
    <text evidence="3">The sequence shown here is derived from an EMBL/GenBank/DDBJ whole genome shotgun (WGS) entry which is preliminary data.</text>
</comment>
<gene>
    <name evidence="3" type="ORF">BJX66DRAFT_349669</name>
</gene>